<evidence type="ECO:0000259" key="3">
    <source>
        <dbReference type="Pfam" id="PF07993"/>
    </source>
</evidence>
<dbReference type="InterPro" id="IPR036291">
    <property type="entry name" value="NAD(P)-bd_dom_sf"/>
</dbReference>
<organism evidence="4 5">
    <name type="scientific">Phanerochaete sordida</name>
    <dbReference type="NCBI Taxonomy" id="48140"/>
    <lineage>
        <taxon>Eukaryota</taxon>
        <taxon>Fungi</taxon>
        <taxon>Dikarya</taxon>
        <taxon>Basidiomycota</taxon>
        <taxon>Agaricomycotina</taxon>
        <taxon>Agaricomycetes</taxon>
        <taxon>Polyporales</taxon>
        <taxon>Phanerochaetaceae</taxon>
        <taxon>Phanerochaete</taxon>
    </lineage>
</organism>
<keyword evidence="1" id="KW-0596">Phosphopantetheine</keyword>
<dbReference type="EMBL" id="BPQB01000034">
    <property type="protein sequence ID" value="GJE93768.1"/>
    <property type="molecule type" value="Genomic_DNA"/>
</dbReference>
<gene>
    <name evidence="4" type="ORF">PsYK624_099290</name>
</gene>
<dbReference type="InterPro" id="IPR013120">
    <property type="entry name" value="FAR_NAD-bd"/>
</dbReference>
<dbReference type="OrthoDB" id="2499931at2759"/>
<feature type="domain" description="Thioester reductase (TE)" evidence="3">
    <location>
        <begin position="18"/>
        <end position="176"/>
    </location>
</feature>
<accession>A0A9P3GCV2</accession>
<keyword evidence="5" id="KW-1185">Reference proteome</keyword>
<protein>
    <recommendedName>
        <fullName evidence="3">Thioester reductase (TE) domain-containing protein</fullName>
    </recommendedName>
</protein>
<proteinExistence type="predicted"/>
<dbReference type="PANTHER" id="PTHR43439">
    <property type="entry name" value="PHENYLACETATE-COENZYME A LIGASE"/>
    <property type="match status" value="1"/>
</dbReference>
<name>A0A9P3GCV2_9APHY</name>
<evidence type="ECO:0000313" key="5">
    <source>
        <dbReference type="Proteomes" id="UP000703269"/>
    </source>
</evidence>
<evidence type="ECO:0000256" key="2">
    <source>
        <dbReference type="ARBA" id="ARBA00022553"/>
    </source>
</evidence>
<dbReference type="InterPro" id="IPR051414">
    <property type="entry name" value="Adenylate-forming_Reductase"/>
</dbReference>
<dbReference type="SUPFAM" id="SSF51735">
    <property type="entry name" value="NAD(P)-binding Rossmann-fold domains"/>
    <property type="match status" value="1"/>
</dbReference>
<dbReference type="Pfam" id="PF07993">
    <property type="entry name" value="NAD_binding_4"/>
    <property type="match status" value="1"/>
</dbReference>
<evidence type="ECO:0000256" key="1">
    <source>
        <dbReference type="ARBA" id="ARBA00022450"/>
    </source>
</evidence>
<evidence type="ECO:0000313" key="4">
    <source>
        <dbReference type="EMBL" id="GJE93768.1"/>
    </source>
</evidence>
<dbReference type="PANTHER" id="PTHR43439:SF2">
    <property type="entry name" value="ENZYME, PUTATIVE (JCVI)-RELATED"/>
    <property type="match status" value="1"/>
</dbReference>
<reference evidence="4 5" key="1">
    <citation type="submission" date="2021-08" db="EMBL/GenBank/DDBJ databases">
        <title>Draft Genome Sequence of Phanerochaete sordida strain YK-624.</title>
        <authorList>
            <person name="Mori T."/>
            <person name="Dohra H."/>
            <person name="Suzuki T."/>
            <person name="Kawagishi H."/>
            <person name="Hirai H."/>
        </authorList>
    </citation>
    <scope>NUCLEOTIDE SEQUENCE [LARGE SCALE GENOMIC DNA]</scope>
    <source>
        <strain evidence="4 5">YK-624</strain>
    </source>
</reference>
<feature type="non-terminal residue" evidence="4">
    <location>
        <position position="317"/>
    </location>
</feature>
<dbReference type="AlphaFoldDB" id="A0A9P3GCV2"/>
<keyword evidence="2" id="KW-0597">Phosphoprotein</keyword>
<dbReference type="Proteomes" id="UP000703269">
    <property type="component" value="Unassembled WGS sequence"/>
</dbReference>
<comment type="caution">
    <text evidence="4">The sequence shown here is derived from an EMBL/GenBank/DDBJ whole genome shotgun (WGS) entry which is preliminary data.</text>
</comment>
<dbReference type="Gene3D" id="3.40.50.720">
    <property type="entry name" value="NAD(P)-binding Rossmann-like Domain"/>
    <property type="match status" value="1"/>
</dbReference>
<sequence>FPPPPPRARAPLTARCVQLQAEVTHVVHNAWRVDFNLALPSFETHVAGTRRLVDVCAGAARGARLVFVSSVSAAQDWDVARGPVPEAPLADPALSVGTGYGSSKFVGENLLARAAERGLQCMSLRIGQVCGAAATGAWGTSEWVPILVKSSIALGKLPELDGTVSWIPMDAVADIIRDIVLSQEEMPTLVNAVHPRPVAWKQVMGDINACLGDKPLAVVPYSWWLEALERAADGATQEDLERIPALKILDYFRAFGIDRRSLHSVPEDVALEAGGFSTHESQKLRAFCPSVRELAPVNEQHVRAWMRYWRDVKFLEA</sequence>